<dbReference type="InterPro" id="IPR013998">
    <property type="entry name" value="Nebulin-like"/>
</dbReference>
<dbReference type="PRINTS" id="PR00510">
    <property type="entry name" value="NEBULIN"/>
</dbReference>
<feature type="region of interest" description="Disordered" evidence="5">
    <location>
        <begin position="38"/>
        <end position="65"/>
    </location>
</feature>
<accession>L5MBE9</accession>
<dbReference type="InterPro" id="IPR035629">
    <property type="entry name" value="Nebulin_SH3"/>
</dbReference>
<dbReference type="PROSITE" id="PS51216">
    <property type="entry name" value="NEBULIN"/>
    <property type="match status" value="139"/>
</dbReference>
<dbReference type="PANTHER" id="PTHR11039">
    <property type="entry name" value="NEBULIN"/>
    <property type="match status" value="1"/>
</dbReference>
<dbReference type="GO" id="GO:0051015">
    <property type="term" value="F:actin filament binding"/>
    <property type="evidence" value="ECO:0007669"/>
    <property type="project" value="InterPro"/>
</dbReference>
<dbReference type="EMBL" id="KB102782">
    <property type="protein sequence ID" value="ELK35053.1"/>
    <property type="molecule type" value="Genomic_DNA"/>
</dbReference>
<evidence type="ECO:0000313" key="7">
    <source>
        <dbReference type="EMBL" id="ELK35053.1"/>
    </source>
</evidence>
<dbReference type="InterPro" id="IPR055297">
    <property type="entry name" value="NEBU/NEBL"/>
</dbReference>
<dbReference type="SMART" id="SM00326">
    <property type="entry name" value="SH3"/>
    <property type="match status" value="1"/>
</dbReference>
<keyword evidence="2" id="KW-0677">Repeat</keyword>
<organism evidence="7 8">
    <name type="scientific">Myotis davidii</name>
    <name type="common">David's myotis</name>
    <dbReference type="NCBI Taxonomy" id="225400"/>
    <lineage>
        <taxon>Eukaryota</taxon>
        <taxon>Metazoa</taxon>
        <taxon>Chordata</taxon>
        <taxon>Craniata</taxon>
        <taxon>Vertebrata</taxon>
        <taxon>Euteleostomi</taxon>
        <taxon>Mammalia</taxon>
        <taxon>Eutheria</taxon>
        <taxon>Laurasiatheria</taxon>
        <taxon>Chiroptera</taxon>
        <taxon>Yangochiroptera</taxon>
        <taxon>Vespertilionidae</taxon>
        <taxon>Myotis</taxon>
    </lineage>
</organism>
<reference evidence="8" key="1">
    <citation type="journal article" date="2013" name="Science">
        <title>Comparative analysis of bat genomes provides insight into the evolution of flight and immunity.</title>
        <authorList>
            <person name="Zhang G."/>
            <person name="Cowled C."/>
            <person name="Shi Z."/>
            <person name="Huang Z."/>
            <person name="Bishop-Lilly K.A."/>
            <person name="Fang X."/>
            <person name="Wynne J.W."/>
            <person name="Xiong Z."/>
            <person name="Baker M.L."/>
            <person name="Zhao W."/>
            <person name="Tachedjian M."/>
            <person name="Zhu Y."/>
            <person name="Zhou P."/>
            <person name="Jiang X."/>
            <person name="Ng J."/>
            <person name="Yang L."/>
            <person name="Wu L."/>
            <person name="Xiao J."/>
            <person name="Feng Y."/>
            <person name="Chen Y."/>
            <person name="Sun X."/>
            <person name="Zhang Y."/>
            <person name="Marsh G.A."/>
            <person name="Crameri G."/>
            <person name="Broder C.C."/>
            <person name="Frey K.G."/>
            <person name="Wang L.F."/>
            <person name="Wang J."/>
        </authorList>
    </citation>
    <scope>NUCLEOTIDE SEQUENCE [LARGE SCALE GENOMIC DNA]</scope>
</reference>
<evidence type="ECO:0000256" key="5">
    <source>
        <dbReference type="SAM" id="MobiDB-lite"/>
    </source>
</evidence>
<name>L5MBE9_MYODS</name>
<evidence type="ECO:0000256" key="2">
    <source>
        <dbReference type="ARBA" id="ARBA00022737"/>
    </source>
</evidence>
<feature type="region of interest" description="Disordered" evidence="5">
    <location>
        <begin position="7381"/>
        <end position="7416"/>
    </location>
</feature>
<feature type="domain" description="SH3" evidence="6">
    <location>
        <begin position="7465"/>
        <end position="7524"/>
    </location>
</feature>
<feature type="region of interest" description="Disordered" evidence="5">
    <location>
        <begin position="7436"/>
        <end position="7461"/>
    </location>
</feature>
<dbReference type="SUPFAM" id="SSF50044">
    <property type="entry name" value="SH3-domain"/>
    <property type="match status" value="1"/>
</dbReference>
<sequence length="7524" mass="870105">MADDEEYEEVVEYYTEETVYEGVPGETITEIYETTTTKTISDYEQSQPSKPGLAQPEAAKPAERKKVIRKKVDSSKFMTPYIAHSRKMQDLFSINKYKENYEKGKGQPSTSTTDTPELRRIKKVQDQLSEVKYRMDGDVAKTICHVDEKAKDIEHAKKVSQQVSKVLYKQNWEDNKDKYLLPPDAPELVHAIKNTALFSKKLYTEEWDADKSLFYPYHDSPELRRVAQAQKALSDIAYKKGHMEQQTHFTSLADPPDIIFAKKVNDQASKLKYKQDYENKVKGKWSETPCFEIAAARTNADNFSTRKYHEKFENMKDQIYYMQTETPEYKVNKQAGVAASKVKYKENYEKDKGKADYNVLPASENPLLRQMMAAGNTLSDAGCWEKEENAPSCTAAPPAVPLSPQILATETVTCRQQDLGDRSLNLHRNDSLGFVGKYECYRQHGSDRSLTNFSCVQKRYKENYEKTKAKSINYCETPKFQLDAVLQKFSSDTKYKDSYLKNILGHYVGSYEDPYYAHCMKVTAQNSDKNYRAEYEEDRGKGFFPQTITQEYETMKKLDQCKDHTYKVHPDKTKFTQVTDSPVQLQAQINAKQLSDKDYEKNRGKMIGALSVNDDPKMLHSLKTAKMQSDRLYKENYEKTKAKSMNYCETPKYQLDTLLKTFSEVRKAVTTSGAKYKDKYVQNILGHYIGSFEDPYQSHCMKVSAQNSEKNYKAEYEEDKGKCYFPQTITQEYEAIKKLDQCKDHAYKLHPDKTKFTAVTDTPVLLQAQLNTKQLSDLNYKAKHEGEKFKCNVPADAPQFIQHRVNAYNLSDVSTKATEAYVYMCTKRGNAIGVQKGRNVYKHDWEKTKAKKFDIKVDAIPLLAAKANSKNASEVMYKKDYEKNRGKMIGALSVNDDPKMLHSLKTAKMQSDREYHKDYEKSKTIYTTPLDMLQVTQAKKAQAIASDMDYKHVLHSYSYPPDSVNLDLAKKAYALQSDVEYKADYNSWMKGCGWVPYGSLEMEKAKRASDILNEKKYRQHPDTFKFTSIEDAPITVQSKINQAQRSDIAYKAKGEKTLHKYSLPADLPQFIQAKVNAYNISENIYKADLKDMSKKGYDLRTDAIPIKAAKAARQAASDVQYKKDYEKAKGKMVGFQSLQDDPKLVHYMNVAKIQSDRVYKNDYEKTKTKFNIPHDMFNVVAAKKAQDIVSNTNYKHPLHHYTYLPDAMDLELSKNMMHIQSDNVYKEDYNTWMKGIGWIPIGSLDVEKVKKAGNALSEKKYRQHPDTLKFTSIVDSPVMVQAKQNTQQVSDILYKAKGEDVKHKYTMSSDLPQFLQAKCNAYNISDVCYKRDWHDLIAKGNNVLGDAIPIAAAKASRNIASDYKYKEAYEKAKGKHVGFRSLQDDPKLVHYMNVAKLQSDREYRKNYENTKTSYHTPGDMVSITAAKMAQDVVTNVNYKQPIHHYTYLPDAMSVQHTRNANQIQSDNVYKDDYNTFFKGIGWIPIGSLEVEKAKKAGDALNERKYRQHPDTIKFTSVPDSMGMVLAQQNTKQLSDLNYKVEGEKLKHKYTIDPELPQFIQAKVNALNMSDAYYKADWKKTLAKGYDLRTDAIPIVAAKSSRNIASDFKYKQAHEKAKGKQIGFRSLQDDPKLVHYMNVAKMQSEREYKKGYEASKTRYHTPLDMFSVTAAKKSQEVATNTNYRQPFHNYTLLPDAMNVEHSKNAMQIQSDNLYKSDFTNWMKGIGWVPIDSLEVEKAKKAGEILSERKYRQHPEKLKFTYSMDTMEQELNKSNKLTMDKRVPSLITRTLFEFKFSFYIVKNLYKSDFTNWMKGIGWVPIDSLEVEKAKKAGEILSERKYRQHPEKLKFTYSMDTMEQELNKSNKLTMDKKLYKAGWEEEKKKGYDLRPDAISIKAARASRDIASDFKYKQAYEQGKGKHIGFRSLEDDPKLVHFMQVAKMQSDREYRKGYEKSKTSFHTPVDMFSVVAAKKSQEVASNTNYRNVIHTYNMLPDSMNFELAKNMMQIQSDHLYKQAWEADKTKVHIMPDIPQIILAKANAINMSDKLYKLSMEESKKKGYDLRTDAISIKAAKASRDIASDYKYKHNYEKERGKMVGFRSLEDDPKLVHSMQVAKMQSDREYKKNYEKTKTSYHTPPNMLSVTAAKDAQANISNTNYKHLIHKYILLPDAMNIQLSKNMNHIQSDNEYKQDYNEWYKGLGWSPAGSLEVEKAKKATEYASDQKYRQHPSTFQFKKLTDSMDMVLAKQNALTMNKQLYTVDWDKDKTKIHVMPDTPDILQAKQNQTIYSQKLYKLGWEEALKKGYDLPVDAISVQLAKASRDIASDFKYKQGYRKQLGHHIGFRSLQDDPKLVLSMNVAKMQSDREYKKDFEKWKTKYTSPVDMLGVVLAKKCQALVSDVDYKNYLHQWTCLPDQNDVIQAKKVYEIQSENVYKSDLEWLRGIGWSPLGSLEAEKNKRASEIISEKKYRQPADKNKFTSITDAMDVVLAKTNAKNRSDRLYREAWDKDKTQVHIMPDTPDIMLAKANLINTSDKLYRMGYEELKKKGYDLPLDAISVKAAKASREIASEYKYKEGFRKQLGHHIGARNIKDDPKMMWSMHVAKIQSDREYKKDFEKSKTRYSSPVDMLGVVLAKKCQTLVSDVDYKNYLHQWTCLPDQNDVIHARQAYDLQSDNLYKADLQWLKGIGWLPSGSLEDEKNKRAMQILSEHVYRQHPDKFKFTSLMDSIPMVLAKNNAITMNHRLYTEAWDKDKTSIHIMPDTPEVLLAKQNKINYSEKLYKLGLEEAKRKGYDMRLDAIPIKAAKASRDIASEFKYKEGYRKQLGHHIGARDIKDDPKMMWSLHVAKIQSDREYKKDFEKSKTRYSSPVDMLGVVLAKKCQTLVSDVDYKNYLHQWTCLPDQNDVIHARQAYEIQSDNMYKSDLQWMRGIGWVPIGSLDVEKCKKATEILSDKIYRQHPDQFKFTSVTDSLEQVLAKNNAITMNKRLYTEAWDKDKTQIHIMPDTPEITLARMNKINYSESLYKLANEEAKKKGYDLRSDAIPIVAAKASRDIASDYKYKDGYRKQLGHHIGARNIKDDPKMMWSMHVAKIQSDREYKKDFEKSKTRYSSPVDMLGVVLAKKCQILVSDVDYKNYLHQWTCLPDQNDVIHARQAYEIQSDNVYKSDLQWMRGIGWVPIGSLDVVKCKRAAEILSDNIYRQPPDKQKFTSVTDSLEQVLAKNNAITMNKRLYTEAWDKDKTQIHVMPDTPEIMLAKQNQLNYSETLYKLANEEAKKKGYDLRSDAIPIVAAKASRDIVSDYKYKDGYRKQLGHHIGARNIKDDPKMMWSMHVAKIQSDREYKKDFEKSKTRYSSPVDMLGVVLAKKCQTLVSDVDYKNYLHQWTCLPDQNDVIHARQAYEIQSDNMYKSDLQWMRGIGWVPIGSLDVVKCKRAAEILSDNIYRQHPDKLKFTSVTDSLEQVLAKNNAITMNKRLYTEAWDKDKTQIHIMPDTPEIMLARQNKINYSESLYRQAMEEAKKEGYDLRSDAISIVAAKASRDIASDYKYKEAYRKQLGHHIGARAIHDDPKMMWSLHIAKVLSSLEYKKEFEKYKTRYSSPVDMLGIVLAKKCQTLVSDVDYKHLLHEWTCLPDQNDVIHARKAYDLQSDNLYKSDLEWMKGIGWVPIGSLEVVKAKRATEILSDNIYRQRPDALKFTSITDTPEQVLAKSNAINMNKRLYTEAWDNDKKTIHVMPDTPEIMLAKLNRINYSDKLYKLALEESRKEGYDLRVDAIPIQAAKASRDIASEYKYKEGYRKQLGHHIGARNIKDDPKMMWSLHVAKIQSDREYKKDFEKSKTKYSSPVDMLGVVLAKKCQILVSDIDYKHPLHEWTCLPDQNDVIQARKAYDLQSDAIYKADLEWLRGIGWVPIGSVEVEKVKRAGEILSDRKYRLPADKLKFTCITDTPEIVLAKSNALTMSKHLYTEAWDADKTSIHVMPDTPEIMLAKSNSVNISQKLYTKGWDESKMKDYDLRADAISIKSAKASRDIASDYKYKEAYEKQKGHHIGAQSIEDDPKIMCAINAGKIQSEREYKKDFEKSKTKYSTPVDMLGILLAKKCQTLVSDIDYRNILHHWTCLPDQNDIIQAKRAYELQSDSVYKADLEWLRGIGWMPEGSVEMTRVKGAQDLMNERLYRTRPEALTFTCITDTPEVVLAKANSLQISEKLYQEAWNKDKTNINIPSDTPVMLQAQINALQISNKLYQKDWNEAKQKGYDIRADAIEIKHAKASREIASEYKYKEGYRKQLGHHVGFRSLQDDPKLVWSIHAAKIQSDREYRKAYEKSKGIYNTPLDMMSIVQAKKCQVLVSDVDYRNYLHQWTCLPDQNDVIQAKKAYELQSDNVYKSDLEWLKGIGWLPEGSVEVVRVKNAQDLLNEKLYRTKPETLKFTCIADTPEVILAKTNALQISEPLYRDAWDKEKANVNVPADTPGMLQSKINALQISNPLYRDAWDKEKANVNVPADTPGMLQSKINALQISNPLYRDAWDKEKANVNVPADTPGMLQSKINALQISNKHYQQAWEDVKSTGYDLRADAIGIQHAKASRDIASDYLYKTAYEKQKGHYIGCRNAKEDPKLAWAANVLKMQNDRLYKKAYNDHKAKISIPGDMVSISTAKEGQALASNVDYRQYLHQWSCFPDQNDVIHARRAYDLQSDAIYKADLEWLRGIGWMPDGSPEVLRVKNAQEILRDSVYRTPVVNLKYTSIVDTPEVVLAKSNAENISIPKYREVWDKDKTSIHIMPDTPEINLARANALNVSNKIYREGWDEVKMSCDVRLDAIPIQSAKASREIASDYKYKLDHEKQKGHYVGTLTARDDNRIRWALIAGKLQNEREYRLNWAKYKTKFQSPVDMLSILHSKNCQVLVSDIDYRQRLHQWTCLPDQNDVIQAKKAYELQSDAIYKSDLEWLRGIGWMPNDSVSVNHAKYAGDIFSENKYRTKIESLNFTPVDDRVDYVTAKQSGEILNDIKYRKDWNDTKSKYTLTETPLLHTAQEAARILDQYLYKEGWEKQKATGYILPPDAVPFVHAHHSSDVQSELKYKAEHVKQKGHYVGVPTMRDDPNLVWFEHAGQIQNDRLYKEDYHKTKAKINIPADTVSVLAAKQGQSLISDIDYRNYLHQWTCHPDQNDVIQAKKAYELQSDNVYKSDLEWLRGIGWIPLDSVEHVRVTKNQEMVNQVKYKKAALDNYPNFTSVEDPPEIVLAKINSVNQSDIKYKETFNKLIKGKYIFSPETPHITHSKDMGKLYSTILYKGAWEGTKAYGYTLDERYIPIVGAKHADYVNSELKYKETFEKQKGHYLAGKEISEFPGVVHCLDFQKMRSALNYRKHYEDTKANIHIPNDMMNHVLAKKCQYILSDLEYRHYFHQWTSLPEEPSILVARNAQEILSDNVYKDDLNWLKGIGCYVWDTPQILQAKKSYDLQSQIQYTAASKENLQNYSLVTDTPVYVTALQSGINASEVRYKENYHQIKDKYTTILETVDYDRTKNLKDLYSSNLYKEAWEKVKATSYILPSSTMSLTHAKSQKDLASNIKYREEYEKFKALYTLPRSVDDDPNTARCLRVGKYNIDRLYKSVYEKNKMKINIVPDMVEMVTAKDSQKKVSEIDYRLHLHEWICHPDLQVNSHVRKVTDQISDIVYKDDLNWLKGIGCYVWDTPEILHAKHAYDLRNDIKYQAHVKKTRNDYNLVMDTPVYVQAVQSRKQISDAVYHHDYVHSVRGKVAPTTKTVDLDRALHAYKLQSENLYRDAGKRSLPTGYRLPVDTPHFKHSKDTQYMSSYFKYKEVYEHLKANGYTLGPNDVPFVNVRRINNVTSERLYRQLYHKLKDKIHTTPDTPEFRQVKKTQEAVSELIYKSDFFKMQGHMISLPYTPQVLHCRYVGDITSDIKYKEDLQILKGIGCFLMDTPDMVRSRHLRKLWSNYLYTDNARKMRDKYKVVLDTPEYRTVQELKTHLSELVYRAKGKKQKSIFTSIPDTPDLLRAKQGQKLQSQYLYVELATKERPHHHAGNQTTALKHAKDVKDLVSEESSCLKMVLSSTKNRRRSHSPNERNTLCPWGGSVTWLRMNKYKIQYEKMKDKYTPIPDTPVLIRAKKAYWNASDLRYKETFEKTKGKYHTVKDALDIVYHRRVTDDISKVKYKENYMSQLGIWRSIPDSPEQFHHQAVRDAVSDVKYKEDLTWLKGIGCYAYDTPDFTLAEQNKTLYSKYKYKEIFERTKSNFKYEADCPINRHFKYATQLMNEKKYRADYHQRKDKYHLVVDEPRHLLAKIAGDQISQIKYRKKYEKSKDKFTSIVDTPEHLRTTKVNKQISDILYKLEYNKAKPRGYTTIHDTPMLLHVRKVKDEVSDLKYKEVYQRNKSNCTIKPDAVHIKAAKDAYKVNTNLDYKKLYEANKAHWRWIPDRPDFLQAAKSSLQQSDFEYKLDREFLKGCKLSVTDDKDMVLALRNSLIESDLKYKEKHVKERGSCHAVPDTPQILLAKAVSHLVSETNYKKKFVKEKGKSNYSIMMEPPDVKHAMEVAKKQSDVAYRKDAKENLHYTTVADRPDIKKATQAAKQASEVEYRAKHRKEGSHGLSMLGRPDIEMAKKAAKLSSQIKYRENFDKEKGKTPKYNPKDSQLYKVMKDANNLASEVKYKADLKKLHKPVTDMKESLIMNHVLNTSQLASSYQYKKKYEKSKGHYHTIPDNLEQLHLKEATELQSIVKYKEKYEKERGKPMLDFETPTYLTAKESQQMQSGKEYRKEYDESIKGRNLTGLEVTPASLHAKYATKIISEKEYRRDLEESIRGKGLHEMEDTPDMIRAKNATQILNEKEYKRDLELGVKGKGLNAMANETPDFMRAKNATDIASQIKYKHSAEMEKANFTSVVDTPEIIHAQQVKNLSSQKKYKEDAEKSMSSYETVLDTPEMQRVRENQKNFSLLQYQCDLKNSKGKITVVQDTPEILRVKENQKNFSSVLYKEDPSPGTAIGKTPEMMRVKQTQDHISSVKYKEAIGQGTPISDLPEVKRVKETQKHISSVMYKENLGTGIPTSVTPEIERVKRNQENFSSVLYKENLGTGTPTPITPEMERVKRNQENVSSILYKENLNKGTPIPVTPEMERVKRNQENFSSVLYKENLGKGIPIPITPEMERVKHNQENFSSVLYKENMGKGTPLPVTPEMERVKHNQENISTVLYKDNLGKATPTPFTPEMERVKRNQENFSSVLYKENMRKATPTPVTPEMERAKRNQENISSVLYSDSFRKQIQGKAAYVLDTPEMRRVRETQRHISTVKYHEDFEKHKGCFTPVVTDPITERVKKNTQDFSDINYRGIQRKVVQMEQKRNDQDQETITGLRVWRTNPGSVFDYDPAEDNIQSRSLHMINAQAQRRSREQSRSASALSVSGGEEKSEHSEGADHHLSTYSNGGIFFSATSTAYKHAKTTELPQQRSSSVATQQTTVSSIPSHPSTAGKIFRAMYDYMAADADEVSFKDGDAIVNVQAIDEGWMYGTVQRTGRTGMLPANYVEAI</sequence>
<proteinExistence type="predicted"/>
<dbReference type="InterPro" id="IPR036028">
    <property type="entry name" value="SH3-like_dom_sf"/>
</dbReference>
<dbReference type="Gene3D" id="2.30.30.40">
    <property type="entry name" value="SH3 Domains"/>
    <property type="match status" value="1"/>
</dbReference>
<keyword evidence="1 4" id="KW-0728">SH3 domain</keyword>
<dbReference type="FunFam" id="2.30.30.40:FF:000007">
    <property type="entry name" value="nebulin isoform X1"/>
    <property type="match status" value="1"/>
</dbReference>
<feature type="compositionally biased region" description="Low complexity" evidence="5">
    <location>
        <begin position="7443"/>
        <end position="7458"/>
    </location>
</feature>
<feature type="compositionally biased region" description="Basic and acidic residues" evidence="5">
    <location>
        <begin position="7402"/>
        <end position="7416"/>
    </location>
</feature>
<dbReference type="SMART" id="SM00227">
    <property type="entry name" value="NEBU"/>
    <property type="match status" value="198"/>
</dbReference>
<dbReference type="Pfam" id="PF00880">
    <property type="entry name" value="Nebulin"/>
    <property type="match status" value="111"/>
</dbReference>
<evidence type="ECO:0000256" key="1">
    <source>
        <dbReference type="ARBA" id="ARBA00022443"/>
    </source>
</evidence>
<dbReference type="InterPro" id="IPR001452">
    <property type="entry name" value="SH3_domain"/>
</dbReference>
<keyword evidence="8" id="KW-1185">Reference proteome</keyword>
<evidence type="ECO:0000256" key="3">
    <source>
        <dbReference type="ARBA" id="ARBA00023203"/>
    </source>
</evidence>
<evidence type="ECO:0000259" key="6">
    <source>
        <dbReference type="PROSITE" id="PS50002"/>
    </source>
</evidence>
<dbReference type="GO" id="GO:0030018">
    <property type="term" value="C:Z disc"/>
    <property type="evidence" value="ECO:0007669"/>
    <property type="project" value="InterPro"/>
</dbReference>
<feature type="compositionally biased region" description="Low complexity" evidence="5">
    <location>
        <begin position="7392"/>
        <end position="7401"/>
    </location>
</feature>
<dbReference type="Pfam" id="PF14604">
    <property type="entry name" value="SH3_9"/>
    <property type="match status" value="1"/>
</dbReference>
<dbReference type="Proteomes" id="UP000010556">
    <property type="component" value="Unassembled WGS sequence"/>
</dbReference>
<dbReference type="CDD" id="cd11933">
    <property type="entry name" value="SH3_Nebulin_C"/>
    <property type="match status" value="1"/>
</dbReference>
<protein>
    <submittedName>
        <fullName evidence="7">Nebulin</fullName>
    </submittedName>
</protein>
<dbReference type="PANTHER" id="PTHR11039:SF37">
    <property type="entry name" value="NEBULIN"/>
    <property type="match status" value="1"/>
</dbReference>
<dbReference type="InterPro" id="IPR000900">
    <property type="entry name" value="Nebulin_repeat"/>
</dbReference>
<keyword evidence="3" id="KW-0009">Actin-binding</keyword>
<gene>
    <name evidence="7" type="ORF">MDA_GLEAN10015570</name>
</gene>
<dbReference type="PROSITE" id="PS50002">
    <property type="entry name" value="SH3"/>
    <property type="match status" value="1"/>
</dbReference>
<evidence type="ECO:0000313" key="8">
    <source>
        <dbReference type="Proteomes" id="UP000010556"/>
    </source>
</evidence>
<evidence type="ECO:0000256" key="4">
    <source>
        <dbReference type="PROSITE-ProRule" id="PRU00192"/>
    </source>
</evidence>
<dbReference type="GO" id="GO:0071691">
    <property type="term" value="P:cardiac muscle thin filament assembly"/>
    <property type="evidence" value="ECO:0007669"/>
    <property type="project" value="TreeGrafter"/>
</dbReference>